<feature type="chain" id="PRO_5039520335" description="Sporulation protein" evidence="1">
    <location>
        <begin position="28"/>
        <end position="248"/>
    </location>
</feature>
<keyword evidence="3" id="KW-1185">Reference proteome</keyword>
<name>A0A229UXL1_9BACL</name>
<dbReference type="Proteomes" id="UP000215509">
    <property type="component" value="Unassembled WGS sequence"/>
</dbReference>
<evidence type="ECO:0000313" key="2">
    <source>
        <dbReference type="EMBL" id="OXM87865.1"/>
    </source>
</evidence>
<reference evidence="2 3" key="1">
    <citation type="submission" date="2017-07" db="EMBL/GenBank/DDBJ databases">
        <title>Genome sequencing and assembly of Paenibacillus rigui.</title>
        <authorList>
            <person name="Mayilraj S."/>
        </authorList>
    </citation>
    <scope>NUCLEOTIDE SEQUENCE [LARGE SCALE GENOMIC DNA]</scope>
    <source>
        <strain evidence="2 3">JCM 16352</strain>
    </source>
</reference>
<organism evidence="2 3">
    <name type="scientific">Paenibacillus rigui</name>
    <dbReference type="NCBI Taxonomy" id="554312"/>
    <lineage>
        <taxon>Bacteria</taxon>
        <taxon>Bacillati</taxon>
        <taxon>Bacillota</taxon>
        <taxon>Bacilli</taxon>
        <taxon>Bacillales</taxon>
        <taxon>Paenibacillaceae</taxon>
        <taxon>Paenibacillus</taxon>
    </lineage>
</organism>
<sequence length="248" mass="27635">MRRMVHRQLWKKAGWRVAMVTALLALAAGCNGKQDKNLGAGAERADQHALFDRDSRNNEDNSLGVKSKYVEEQARTVKPDNPGAFQQLDMTNHHLSKTFRFAPEISNHLDQLPGVSEAQVLITNTNAYVALVMDGHQVDTEAHPDMMAHQITPKGGIGLFGTDKGANRINWSEPGGLTYSLSSRITGQVLNMTQPAVQKVFVSANPNFVQRIRFYAKEAQNGVDVSAYMNEFNTMIQRVFPSDHNTRR</sequence>
<dbReference type="EMBL" id="NMQW01000002">
    <property type="protein sequence ID" value="OXM87865.1"/>
    <property type="molecule type" value="Genomic_DNA"/>
</dbReference>
<gene>
    <name evidence="2" type="ORF">CF651_01780</name>
</gene>
<dbReference type="Pfam" id="PF09580">
    <property type="entry name" value="Spore_YhcN_YlaJ"/>
    <property type="match status" value="2"/>
</dbReference>
<dbReference type="InterPro" id="IPR019076">
    <property type="entry name" value="Spore_lipoprot_YhcN/YlaJ-like"/>
</dbReference>
<protein>
    <recommendedName>
        <fullName evidence="4">Sporulation protein</fullName>
    </recommendedName>
</protein>
<feature type="signal peptide" evidence="1">
    <location>
        <begin position="1"/>
        <end position="27"/>
    </location>
</feature>
<proteinExistence type="predicted"/>
<dbReference type="PROSITE" id="PS51257">
    <property type="entry name" value="PROKAR_LIPOPROTEIN"/>
    <property type="match status" value="1"/>
</dbReference>
<keyword evidence="1" id="KW-0732">Signal</keyword>
<comment type="caution">
    <text evidence="2">The sequence shown here is derived from an EMBL/GenBank/DDBJ whole genome shotgun (WGS) entry which is preliminary data.</text>
</comment>
<evidence type="ECO:0000256" key="1">
    <source>
        <dbReference type="SAM" id="SignalP"/>
    </source>
</evidence>
<accession>A0A229UXL1</accession>
<evidence type="ECO:0000313" key="3">
    <source>
        <dbReference type="Proteomes" id="UP000215509"/>
    </source>
</evidence>
<evidence type="ECO:0008006" key="4">
    <source>
        <dbReference type="Google" id="ProtNLM"/>
    </source>
</evidence>
<dbReference type="OrthoDB" id="1707228at2"/>
<dbReference type="AlphaFoldDB" id="A0A229UXL1"/>